<dbReference type="InterPro" id="IPR050745">
    <property type="entry name" value="Multifunctional_regulatory"/>
</dbReference>
<proteinExistence type="predicted"/>
<dbReference type="PANTHER" id="PTHR24189">
    <property type="entry name" value="MYOTROPHIN"/>
    <property type="match status" value="1"/>
</dbReference>
<organism evidence="5 6">
    <name type="scientific">Fusarium longipes</name>
    <dbReference type="NCBI Taxonomy" id="694270"/>
    <lineage>
        <taxon>Eukaryota</taxon>
        <taxon>Fungi</taxon>
        <taxon>Dikarya</taxon>
        <taxon>Ascomycota</taxon>
        <taxon>Pezizomycotina</taxon>
        <taxon>Sordariomycetes</taxon>
        <taxon>Hypocreomycetidae</taxon>
        <taxon>Hypocreales</taxon>
        <taxon>Nectriaceae</taxon>
        <taxon>Fusarium</taxon>
    </lineage>
</organism>
<dbReference type="InterPro" id="IPR036770">
    <property type="entry name" value="Ankyrin_rpt-contain_sf"/>
</dbReference>
<dbReference type="PANTHER" id="PTHR24189:SF50">
    <property type="entry name" value="ANKYRIN REPEAT AND SOCS BOX PROTEIN 2"/>
    <property type="match status" value="1"/>
</dbReference>
<evidence type="ECO:0000256" key="2">
    <source>
        <dbReference type="ARBA" id="ARBA00023043"/>
    </source>
</evidence>
<evidence type="ECO:0000256" key="3">
    <source>
        <dbReference type="PROSITE-ProRule" id="PRU00023"/>
    </source>
</evidence>
<gene>
    <name evidence="5" type="ORF">FLONG3_6400</name>
</gene>
<protein>
    <recommendedName>
        <fullName evidence="4">F-box domain-containing protein</fullName>
    </recommendedName>
</protein>
<dbReference type="GO" id="GO:0005634">
    <property type="term" value="C:nucleus"/>
    <property type="evidence" value="ECO:0007669"/>
    <property type="project" value="TreeGrafter"/>
</dbReference>
<feature type="domain" description="F-box" evidence="4">
    <location>
        <begin position="6"/>
        <end position="47"/>
    </location>
</feature>
<name>A0A395SLY0_9HYPO</name>
<dbReference type="InterPro" id="IPR002110">
    <property type="entry name" value="Ankyrin_rpt"/>
</dbReference>
<dbReference type="PROSITE" id="PS50297">
    <property type="entry name" value="ANK_REP_REGION"/>
    <property type="match status" value="2"/>
</dbReference>
<dbReference type="Gene3D" id="1.25.40.20">
    <property type="entry name" value="Ankyrin repeat-containing domain"/>
    <property type="match status" value="1"/>
</dbReference>
<dbReference type="InterPro" id="IPR001810">
    <property type="entry name" value="F-box_dom"/>
</dbReference>
<evidence type="ECO:0000256" key="1">
    <source>
        <dbReference type="ARBA" id="ARBA00022737"/>
    </source>
</evidence>
<dbReference type="SUPFAM" id="SSF48403">
    <property type="entry name" value="Ankyrin repeat"/>
    <property type="match status" value="1"/>
</dbReference>
<accession>A0A395SLY0</accession>
<evidence type="ECO:0000313" key="5">
    <source>
        <dbReference type="EMBL" id="RGP73085.1"/>
    </source>
</evidence>
<reference evidence="5 6" key="1">
    <citation type="journal article" date="2018" name="PLoS Pathog.">
        <title>Evolution of structural diversity of trichothecenes, a family of toxins produced by plant pathogenic and entomopathogenic fungi.</title>
        <authorList>
            <person name="Proctor R.H."/>
            <person name="McCormick S.P."/>
            <person name="Kim H.S."/>
            <person name="Cardoza R.E."/>
            <person name="Stanley A.M."/>
            <person name="Lindo L."/>
            <person name="Kelly A."/>
            <person name="Brown D.W."/>
            <person name="Lee T."/>
            <person name="Vaughan M.M."/>
            <person name="Alexander N.J."/>
            <person name="Busman M."/>
            <person name="Gutierrez S."/>
        </authorList>
    </citation>
    <scope>NUCLEOTIDE SEQUENCE [LARGE SCALE GENOMIC DNA]</scope>
    <source>
        <strain evidence="5 6">NRRL 20695</strain>
    </source>
</reference>
<dbReference type="SMART" id="SM00256">
    <property type="entry name" value="FBOX"/>
    <property type="match status" value="1"/>
</dbReference>
<dbReference type="STRING" id="694270.A0A395SLY0"/>
<keyword evidence="6" id="KW-1185">Reference proteome</keyword>
<dbReference type="Proteomes" id="UP000266234">
    <property type="component" value="Unassembled WGS sequence"/>
</dbReference>
<dbReference type="GO" id="GO:0005737">
    <property type="term" value="C:cytoplasm"/>
    <property type="evidence" value="ECO:0007669"/>
    <property type="project" value="TreeGrafter"/>
</dbReference>
<evidence type="ECO:0000313" key="6">
    <source>
        <dbReference type="Proteomes" id="UP000266234"/>
    </source>
</evidence>
<keyword evidence="1" id="KW-0677">Repeat</keyword>
<keyword evidence="2 3" id="KW-0040">ANK repeat</keyword>
<dbReference type="PROSITE" id="PS50088">
    <property type="entry name" value="ANK_REPEAT"/>
    <property type="match status" value="3"/>
</dbReference>
<feature type="repeat" description="ANK" evidence="3">
    <location>
        <begin position="46"/>
        <end position="78"/>
    </location>
</feature>
<dbReference type="OrthoDB" id="341259at2759"/>
<sequence length="325" mass="36365">MSFEQLPTEMIECIAECLPQSQDLNALCRANRRFNLIVSWHLYHSHARKALHWGASNGYLQVMQKSLNHGVSIHIRDRKDKTPLTRAVEAQNLEAINFLLDRGADINYSKTFAESITYIAVLNRNIDVIKLVLARGANPDALSNNDTLPLFLAVSRGDLEIAQMLVEYGARLDAPGPHQTPMIQSIKLGHHDILKMFIEKGLFRNDKDGSLGAEALTRAVLDQNHKALDILLAAGVNPGKGDWLGYCPIMHALRSGNVHYAIILSDRVEDLTEPKDRRGKTLLDYGVTSHSKQYLKYLVGRGFSPDNPRIETSLEILVLADRDNI</sequence>
<dbReference type="SMART" id="SM00248">
    <property type="entry name" value="ANK"/>
    <property type="match status" value="8"/>
</dbReference>
<comment type="caution">
    <text evidence="5">The sequence shown here is derived from an EMBL/GenBank/DDBJ whole genome shotgun (WGS) entry which is preliminary data.</text>
</comment>
<evidence type="ECO:0000259" key="4">
    <source>
        <dbReference type="SMART" id="SM00256"/>
    </source>
</evidence>
<feature type="repeat" description="ANK" evidence="3">
    <location>
        <begin position="79"/>
        <end position="111"/>
    </location>
</feature>
<feature type="repeat" description="ANK" evidence="3">
    <location>
        <begin position="145"/>
        <end position="177"/>
    </location>
</feature>
<dbReference type="GO" id="GO:2000812">
    <property type="term" value="P:regulation of barbed-end actin filament capping"/>
    <property type="evidence" value="ECO:0007669"/>
    <property type="project" value="TreeGrafter"/>
</dbReference>
<dbReference type="Pfam" id="PF12796">
    <property type="entry name" value="Ank_2"/>
    <property type="match status" value="2"/>
</dbReference>
<dbReference type="EMBL" id="PXOG01000144">
    <property type="protein sequence ID" value="RGP73085.1"/>
    <property type="molecule type" value="Genomic_DNA"/>
</dbReference>
<dbReference type="AlphaFoldDB" id="A0A395SLY0"/>